<reference evidence="4" key="2">
    <citation type="submission" date="2025-08" db="UniProtKB">
        <authorList>
            <consortium name="RefSeq"/>
        </authorList>
    </citation>
    <scope>IDENTIFICATION</scope>
</reference>
<feature type="region of interest" description="Disordered" evidence="1">
    <location>
        <begin position="270"/>
        <end position="290"/>
    </location>
</feature>
<dbReference type="InterPro" id="IPR029472">
    <property type="entry name" value="Copia-like_N"/>
</dbReference>
<dbReference type="Pfam" id="PF14244">
    <property type="entry name" value="Retrotran_gag_3"/>
    <property type="match status" value="1"/>
</dbReference>
<sequence>MTGTQADSASSSTTSRLDITRPFYLHPSETAGSSLLPGVFDGTGYRSWRRAVLRALSLKSKTSFINGAIVKLVSTDPNFMQWERCDDMVTSWILNSLSPELRDSLQYVNNAKELWAELEERYDQTNGCKLYQLQKEINELVQGTLDIAKYYTTMKKLGEDMSTVDVNSQCTCVCSCGGKTKLQKAEQDRRLIHFLMGLNEMYTTVRGSILMMSTLPSMVQAFVILCQEEKQREVKPHNHTTLDSTSLNAYGQYKNNAGYKGFRTNYSSSKGAGTSSGNTSNKNVSRGNSSTNRCFLVCDYCKKSGHTRDRCYKLHGYPSNAKFQKGKGTSSAANMCASDTNTQQYEEESEMGK</sequence>
<feature type="domain" description="Retrotransposon Copia-like N-terminal" evidence="2">
    <location>
        <begin position="26"/>
        <end position="71"/>
    </location>
</feature>
<name>A0ABM1H6Z4_SOLPN</name>
<evidence type="ECO:0000256" key="1">
    <source>
        <dbReference type="SAM" id="MobiDB-lite"/>
    </source>
</evidence>
<evidence type="ECO:0000313" key="3">
    <source>
        <dbReference type="Proteomes" id="UP000694930"/>
    </source>
</evidence>
<evidence type="ECO:0000313" key="4">
    <source>
        <dbReference type="RefSeq" id="XP_015081218.1"/>
    </source>
</evidence>
<gene>
    <name evidence="4" type="primary">LOC107024764</name>
</gene>
<feature type="compositionally biased region" description="Polar residues" evidence="1">
    <location>
        <begin position="327"/>
        <end position="344"/>
    </location>
</feature>
<dbReference type="PANTHER" id="PTHR37610">
    <property type="entry name" value="CCHC-TYPE DOMAIN-CONTAINING PROTEIN"/>
    <property type="match status" value="1"/>
</dbReference>
<dbReference type="GeneID" id="107024764"/>
<accession>A0ABM1H6Z4</accession>
<dbReference type="RefSeq" id="XP_015081218.1">
    <property type="nucleotide sequence ID" value="XM_015225732.1"/>
</dbReference>
<proteinExistence type="predicted"/>
<dbReference type="Proteomes" id="UP000694930">
    <property type="component" value="Chromosome 7"/>
</dbReference>
<keyword evidence="3" id="KW-1185">Reference proteome</keyword>
<protein>
    <submittedName>
        <fullName evidence="4">Uncharacterized protein LOC107024764</fullName>
    </submittedName>
</protein>
<evidence type="ECO:0000259" key="2">
    <source>
        <dbReference type="Pfam" id="PF14244"/>
    </source>
</evidence>
<reference evidence="3" key="1">
    <citation type="journal article" date="2014" name="Nat. Genet.">
        <title>The genome of the stress-tolerant wild tomato species Solanum pennellii.</title>
        <authorList>
            <person name="Bolger A."/>
            <person name="Scossa F."/>
            <person name="Bolger M.E."/>
            <person name="Lanz C."/>
            <person name="Maumus F."/>
            <person name="Tohge T."/>
            <person name="Quesneville H."/>
            <person name="Alseekh S."/>
            <person name="Sorensen I."/>
            <person name="Lichtenstein G."/>
            <person name="Fich E.A."/>
            <person name="Conte M."/>
            <person name="Keller H."/>
            <person name="Schneeberger K."/>
            <person name="Schwacke R."/>
            <person name="Ofner I."/>
            <person name="Vrebalov J."/>
            <person name="Xu Y."/>
            <person name="Osorio S."/>
            <person name="Aflitos S.A."/>
            <person name="Schijlen E."/>
            <person name="Jimenez-Gomez J.M."/>
            <person name="Ryngajllo M."/>
            <person name="Kimura S."/>
            <person name="Kumar R."/>
            <person name="Koenig D."/>
            <person name="Headland L.R."/>
            <person name="Maloof J.N."/>
            <person name="Sinha N."/>
            <person name="van Ham R.C."/>
            <person name="Lankhorst R.K."/>
            <person name="Mao L."/>
            <person name="Vogel A."/>
            <person name="Arsova B."/>
            <person name="Panstruga R."/>
            <person name="Fei Z."/>
            <person name="Rose J.K."/>
            <person name="Zamir D."/>
            <person name="Carrari F."/>
            <person name="Giovannoni J.J."/>
            <person name="Weigel D."/>
            <person name="Usadel B."/>
            <person name="Fernie A.R."/>
        </authorList>
    </citation>
    <scope>NUCLEOTIDE SEQUENCE [LARGE SCALE GENOMIC DNA]</scope>
    <source>
        <strain evidence="3">cv. LA0716</strain>
    </source>
</reference>
<feature type="region of interest" description="Disordered" evidence="1">
    <location>
        <begin position="323"/>
        <end position="353"/>
    </location>
</feature>
<organism evidence="3 4">
    <name type="scientific">Solanum pennellii</name>
    <name type="common">Tomato</name>
    <name type="synonym">Lycopersicon pennellii</name>
    <dbReference type="NCBI Taxonomy" id="28526"/>
    <lineage>
        <taxon>Eukaryota</taxon>
        <taxon>Viridiplantae</taxon>
        <taxon>Streptophyta</taxon>
        <taxon>Embryophyta</taxon>
        <taxon>Tracheophyta</taxon>
        <taxon>Spermatophyta</taxon>
        <taxon>Magnoliopsida</taxon>
        <taxon>eudicotyledons</taxon>
        <taxon>Gunneridae</taxon>
        <taxon>Pentapetalae</taxon>
        <taxon>asterids</taxon>
        <taxon>lamiids</taxon>
        <taxon>Solanales</taxon>
        <taxon>Solanaceae</taxon>
        <taxon>Solanoideae</taxon>
        <taxon>Solaneae</taxon>
        <taxon>Solanum</taxon>
        <taxon>Solanum subgen. Lycopersicon</taxon>
    </lineage>
</organism>
<dbReference type="PANTHER" id="PTHR37610:SF40">
    <property type="entry name" value="OS01G0909600 PROTEIN"/>
    <property type="match status" value="1"/>
</dbReference>